<proteinExistence type="predicted"/>
<feature type="transmembrane region" description="Helical" evidence="1">
    <location>
        <begin position="308"/>
        <end position="325"/>
    </location>
</feature>
<reference evidence="2 3" key="2">
    <citation type="journal article" date="2012" name="Stand. Genomic Sci.">
        <title>Complete genome sequence of the aquatic bacterium Runella slithyformis type strain (LSU 4(T)).</title>
        <authorList>
            <person name="Copeland A."/>
            <person name="Zhang X."/>
            <person name="Misra M."/>
            <person name="Lapidus A."/>
            <person name="Nolan M."/>
            <person name="Lucas S."/>
            <person name="Deshpande S."/>
            <person name="Cheng J.F."/>
            <person name="Tapia R."/>
            <person name="Goodwin L.A."/>
            <person name="Pitluck S."/>
            <person name="Liolios K."/>
            <person name="Pagani I."/>
            <person name="Ivanova N."/>
            <person name="Mikhailova N."/>
            <person name="Pati A."/>
            <person name="Chen A."/>
            <person name="Palaniappan K."/>
            <person name="Land M."/>
            <person name="Hauser L."/>
            <person name="Pan C."/>
            <person name="Jeffries C.D."/>
            <person name="Detter J.C."/>
            <person name="Brambilla E.M."/>
            <person name="Rohde M."/>
            <person name="Djao O.D."/>
            <person name="Goker M."/>
            <person name="Sikorski J."/>
            <person name="Tindall B.J."/>
            <person name="Woyke T."/>
            <person name="Bristow J."/>
            <person name="Eisen J.A."/>
            <person name="Markowitz V."/>
            <person name="Hugenholtz P."/>
            <person name="Kyrpides N.C."/>
            <person name="Klenk H.P."/>
            <person name="Mavromatis K."/>
        </authorList>
    </citation>
    <scope>NUCLEOTIDE SEQUENCE [LARGE SCALE GENOMIC DNA]</scope>
    <source>
        <strain evidence="3">ATCC 29530 / DSM 19594 / LMG 11500 / NCIMB 11436 / LSU 4</strain>
    </source>
</reference>
<dbReference type="Proteomes" id="UP000000493">
    <property type="component" value="Chromosome"/>
</dbReference>
<reference evidence="3" key="1">
    <citation type="submission" date="2011-06" db="EMBL/GenBank/DDBJ databases">
        <title>The complete genome of chromosome of Runella slithyformis DSM 19594.</title>
        <authorList>
            <consortium name="US DOE Joint Genome Institute (JGI-PGF)"/>
            <person name="Lucas S."/>
            <person name="Han J."/>
            <person name="Lapidus A."/>
            <person name="Bruce D."/>
            <person name="Goodwin L."/>
            <person name="Pitluck S."/>
            <person name="Peters L."/>
            <person name="Kyrpides N."/>
            <person name="Mavromatis K."/>
            <person name="Ivanova N."/>
            <person name="Ovchinnikova G."/>
            <person name="Zhang X."/>
            <person name="Misra M."/>
            <person name="Detter J.C."/>
            <person name="Tapia R."/>
            <person name="Han C."/>
            <person name="Land M."/>
            <person name="Hauser L."/>
            <person name="Markowitz V."/>
            <person name="Cheng J.-F."/>
            <person name="Hugenholtz P."/>
            <person name="Woyke T."/>
            <person name="Wu D."/>
            <person name="Tindall B."/>
            <person name="Faehrich R."/>
            <person name="Brambilla E."/>
            <person name="Klenk H.-P."/>
            <person name="Eisen J.A."/>
        </authorList>
    </citation>
    <scope>NUCLEOTIDE SEQUENCE [LARGE SCALE GENOMIC DNA]</scope>
    <source>
        <strain evidence="3">ATCC 29530 / DSM 19594 / LMG 11500 / NCIMB 11436 / LSU 4</strain>
    </source>
</reference>
<dbReference type="Pfam" id="PF13795">
    <property type="entry name" value="HupE_UreJ_2"/>
    <property type="match status" value="1"/>
</dbReference>
<accession>A0A7U3ZIR9</accession>
<keyword evidence="1" id="KW-0472">Membrane</keyword>
<evidence type="ECO:0008006" key="4">
    <source>
        <dbReference type="Google" id="ProtNLM"/>
    </source>
</evidence>
<sequence>MAEIKFKFWVTLTLAVLGALPALAHPMPNSMVVLNIHEKHISGEIMLPLSELQSAIGMSVNDHSDRLVERLGDSLRSYLKQHIRPRSFEGKPWTVTLGKMKVIESKDKLAGEYKELVVAFEMAPPQHYDLRNFYFDYDVILHRVASHRTLIHIKQDWAQGQVSEDTVTQQVGVIEWDAVNGKLLPFQVSLQHGSLWKGFQNMVKLGIEHIAEGTDHILFVITLLLAALQPLPSRGLPSSQRDKKAGWYTDRGKELVRLITAFTIGHSLTLLLGSVQWLHFPSKPIEILIAFTILVSAFHAFRPVYPKWEVLIAGAFGLIHGLAFAETLTNLELSVKQMALSILGFNVGIELMQLFIILLVFPVLLLLSQTRYYAIVRKTGAVLMMLMALAWMIERIQEKPNFITEWIS</sequence>
<dbReference type="AlphaFoldDB" id="A0A7U3ZIR9"/>
<feature type="transmembrane region" description="Helical" evidence="1">
    <location>
        <begin position="284"/>
        <end position="301"/>
    </location>
</feature>
<name>A0A7U3ZIR9_RUNSL</name>
<organism evidence="2 3">
    <name type="scientific">Runella slithyformis (strain ATCC 29530 / DSM 19594 / LMG 11500 / NCIMB 11436 / LSU 4)</name>
    <dbReference type="NCBI Taxonomy" id="761193"/>
    <lineage>
        <taxon>Bacteria</taxon>
        <taxon>Pseudomonadati</taxon>
        <taxon>Bacteroidota</taxon>
        <taxon>Cytophagia</taxon>
        <taxon>Cytophagales</taxon>
        <taxon>Spirosomataceae</taxon>
        <taxon>Runella</taxon>
    </lineage>
</organism>
<dbReference type="RefSeq" id="WP_013927279.1">
    <property type="nucleotide sequence ID" value="NC_015703.1"/>
</dbReference>
<feature type="transmembrane region" description="Helical" evidence="1">
    <location>
        <begin position="374"/>
        <end position="393"/>
    </location>
</feature>
<protein>
    <recommendedName>
        <fullName evidence="4">HupE/UreJ family protein</fullName>
    </recommendedName>
</protein>
<dbReference type="KEGG" id="rsi:Runsl_1538"/>
<feature type="transmembrane region" description="Helical" evidence="1">
    <location>
        <begin position="255"/>
        <end position="278"/>
    </location>
</feature>
<keyword evidence="3" id="KW-1185">Reference proteome</keyword>
<feature type="transmembrane region" description="Helical" evidence="1">
    <location>
        <begin position="345"/>
        <end position="367"/>
    </location>
</feature>
<dbReference type="InterPro" id="IPR032809">
    <property type="entry name" value="Put_HupE_UreJ"/>
</dbReference>
<dbReference type="EMBL" id="CP002859">
    <property type="protein sequence ID" value="AEI47963.1"/>
    <property type="molecule type" value="Genomic_DNA"/>
</dbReference>
<gene>
    <name evidence="2" type="ordered locus">Runsl_1538</name>
</gene>
<keyword evidence="1" id="KW-1133">Transmembrane helix</keyword>
<evidence type="ECO:0000313" key="3">
    <source>
        <dbReference type="Proteomes" id="UP000000493"/>
    </source>
</evidence>
<keyword evidence="1" id="KW-0812">Transmembrane</keyword>
<evidence type="ECO:0000256" key="1">
    <source>
        <dbReference type="SAM" id="Phobius"/>
    </source>
</evidence>
<evidence type="ECO:0000313" key="2">
    <source>
        <dbReference type="EMBL" id="AEI47963.1"/>
    </source>
</evidence>